<evidence type="ECO:0000256" key="1">
    <source>
        <dbReference type="ARBA" id="ARBA00005466"/>
    </source>
</evidence>
<name>A0A8H5FV14_9AGAR</name>
<keyword evidence="6" id="KW-1185">Reference proteome</keyword>
<evidence type="ECO:0000256" key="2">
    <source>
        <dbReference type="ARBA" id="ARBA00023002"/>
    </source>
</evidence>
<dbReference type="Gene3D" id="3.40.462.20">
    <property type="match status" value="1"/>
</dbReference>
<reference evidence="5 6" key="1">
    <citation type="journal article" date="2020" name="ISME J.">
        <title>Uncovering the hidden diversity of litter-decomposition mechanisms in mushroom-forming fungi.</title>
        <authorList>
            <person name="Floudas D."/>
            <person name="Bentzer J."/>
            <person name="Ahren D."/>
            <person name="Johansson T."/>
            <person name="Persson P."/>
            <person name="Tunlid A."/>
        </authorList>
    </citation>
    <scope>NUCLEOTIDE SEQUENCE [LARGE SCALE GENOMIC DNA]</scope>
    <source>
        <strain evidence="5 6">CBS 291.85</strain>
    </source>
</reference>
<dbReference type="AlphaFoldDB" id="A0A8H5FV14"/>
<evidence type="ECO:0000313" key="5">
    <source>
        <dbReference type="EMBL" id="KAF5350800.1"/>
    </source>
</evidence>
<dbReference type="GO" id="GO:0016491">
    <property type="term" value="F:oxidoreductase activity"/>
    <property type="evidence" value="ECO:0007669"/>
    <property type="project" value="UniProtKB-KW"/>
</dbReference>
<feature type="compositionally biased region" description="Acidic residues" evidence="3">
    <location>
        <begin position="700"/>
        <end position="711"/>
    </location>
</feature>
<dbReference type="PANTHER" id="PTHR13878:SF91">
    <property type="entry name" value="FAD BINDING DOMAIN PROTEIN (AFU_ORTHOLOGUE AFUA_6G12070)-RELATED"/>
    <property type="match status" value="1"/>
</dbReference>
<keyword evidence="2" id="KW-0560">Oxidoreductase</keyword>
<comment type="caution">
    <text evidence="5">The sequence shown here is derived from an EMBL/GenBank/DDBJ whole genome shotgun (WGS) entry which is preliminary data.</text>
</comment>
<dbReference type="InterPro" id="IPR016166">
    <property type="entry name" value="FAD-bd_PCMH"/>
</dbReference>
<feature type="compositionally biased region" description="Low complexity" evidence="3">
    <location>
        <begin position="673"/>
        <end position="699"/>
    </location>
</feature>
<proteinExistence type="inferred from homology"/>
<feature type="compositionally biased region" description="Low complexity" evidence="3">
    <location>
        <begin position="608"/>
        <end position="660"/>
    </location>
</feature>
<dbReference type="Pfam" id="PF01565">
    <property type="entry name" value="FAD_binding_4"/>
    <property type="match status" value="1"/>
</dbReference>
<dbReference type="InterPro" id="IPR006094">
    <property type="entry name" value="Oxid_FAD_bind_N"/>
</dbReference>
<accession>A0A8H5FV14</accession>
<dbReference type="SUPFAM" id="SSF56176">
    <property type="entry name" value="FAD-binding/transporter-associated domain-like"/>
    <property type="match status" value="1"/>
</dbReference>
<comment type="similarity">
    <text evidence="1">Belongs to the oxygen-dependent FAD-linked oxidoreductase family.</text>
</comment>
<dbReference type="OrthoDB" id="9983560at2759"/>
<evidence type="ECO:0000259" key="4">
    <source>
        <dbReference type="PROSITE" id="PS51387"/>
    </source>
</evidence>
<dbReference type="GO" id="GO:0071949">
    <property type="term" value="F:FAD binding"/>
    <property type="evidence" value="ECO:0007669"/>
    <property type="project" value="InterPro"/>
</dbReference>
<dbReference type="InterPro" id="IPR012951">
    <property type="entry name" value="BBE"/>
</dbReference>
<dbReference type="InterPro" id="IPR016169">
    <property type="entry name" value="FAD-bd_PCMH_sub2"/>
</dbReference>
<sequence>MFQEVAWCRVPALLGPGMKRTATALSFLSLGLAASAGRSCKCMPGQPCFPTQEEWTAFSSKLSTPETLIVGQRPMGAVCYPNDPLFDVNACQALNSSVNGFNHVFMSAQSDATNWLNLDSIVTEQGMEGCPYFPLAQNATCNQGRVPPYAVNVTSAQDIVEAVNFASEHNLRLVVKNTGHEAIGRPFGVGALEIFTHNLKNLTIHDSFVPKGAPEGTEGVHAMTMGAGVDWRQAYESIDKVNRSVVGGLSPVGTVGAAGGWQLGTGQSVVSPVFGLGVDNNLEFTVVLPNGTLTTVNEYLTPDLWWAIRGGGGPSFGVLVDVTVKSHSGAEYTGAFFVGQATDDDSNLELLTLWMKYHNNISDAGWGGVWPFAEGQLALTFGARGNPPENPNGLSTFQAFFDDAKKLSGVNVSTAEFHVFSSFGEFVETQLVNPSTVIGFDFTTAVPGQVQSVTGSWLMPREVTAEENAESFAKLLTNLTIVGIPFFVGGGAVEDVSKNETSAANPAWRHTITDLTISTGGAAFTDARVIQQAVHDQLQPFRALAPPPYGGQYVNEADALEEEWQLAHWGTQYPRLLAIKKEIDPNDLLIVYHGVNSEDWDQEIICKTTNGTPSSGSSGATCPGAPTESSPSSPSQETESSPSQGSPSPSQSSEGSPSHGHGAHGQGSHGHHSQGSPSPSGTPAPSQSSPAPSSVPSGGSEEEDDDICESA</sequence>
<dbReference type="Gene3D" id="3.30.465.10">
    <property type="match status" value="1"/>
</dbReference>
<dbReference type="EMBL" id="JAACJM010000073">
    <property type="protein sequence ID" value="KAF5350800.1"/>
    <property type="molecule type" value="Genomic_DNA"/>
</dbReference>
<evidence type="ECO:0000256" key="3">
    <source>
        <dbReference type="SAM" id="MobiDB-lite"/>
    </source>
</evidence>
<dbReference type="InterPro" id="IPR036318">
    <property type="entry name" value="FAD-bd_PCMH-like_sf"/>
</dbReference>
<dbReference type="InterPro" id="IPR050432">
    <property type="entry name" value="FAD-linked_Oxidoreductases_BP"/>
</dbReference>
<protein>
    <recommendedName>
        <fullName evidence="4">FAD-binding PCMH-type domain-containing protein</fullName>
    </recommendedName>
</protein>
<dbReference type="Proteomes" id="UP000559256">
    <property type="component" value="Unassembled WGS sequence"/>
</dbReference>
<dbReference type="Pfam" id="PF08031">
    <property type="entry name" value="BBE"/>
    <property type="match status" value="1"/>
</dbReference>
<feature type="region of interest" description="Disordered" evidence="3">
    <location>
        <begin position="607"/>
        <end position="711"/>
    </location>
</feature>
<dbReference type="PROSITE" id="PS51387">
    <property type="entry name" value="FAD_PCMH"/>
    <property type="match status" value="1"/>
</dbReference>
<feature type="domain" description="FAD-binding PCMH-type" evidence="4">
    <location>
        <begin position="143"/>
        <end position="329"/>
    </location>
</feature>
<evidence type="ECO:0000313" key="6">
    <source>
        <dbReference type="Proteomes" id="UP000559256"/>
    </source>
</evidence>
<organism evidence="5 6">
    <name type="scientific">Tetrapyrgos nigripes</name>
    <dbReference type="NCBI Taxonomy" id="182062"/>
    <lineage>
        <taxon>Eukaryota</taxon>
        <taxon>Fungi</taxon>
        <taxon>Dikarya</taxon>
        <taxon>Basidiomycota</taxon>
        <taxon>Agaricomycotina</taxon>
        <taxon>Agaricomycetes</taxon>
        <taxon>Agaricomycetidae</taxon>
        <taxon>Agaricales</taxon>
        <taxon>Marasmiineae</taxon>
        <taxon>Marasmiaceae</taxon>
        <taxon>Tetrapyrgos</taxon>
    </lineage>
</organism>
<dbReference type="PANTHER" id="PTHR13878">
    <property type="entry name" value="GULONOLACTONE OXIDASE"/>
    <property type="match status" value="1"/>
</dbReference>
<gene>
    <name evidence="5" type="ORF">D9758_010364</name>
</gene>